<dbReference type="SMART" id="SM00823">
    <property type="entry name" value="PKS_PP"/>
    <property type="match status" value="1"/>
</dbReference>
<sequence>MSLPLPSTPTSQAVGSQTFTPPPIDGSACFSQMIDHHLVHSPTHPLFRYKSTKSEGSPFEELLWSDVGRAVHRAARLINSRVGSLLPGADLKPVVAILSSADAPTYFAMAHGIGRAGYTAFLLSVRNSPAGMAHLLFETNTTHLFIGNDRANRELARAAQDTLLESHPKYHLETLEFPVFGDLYKNDDAHFEALPAMQTPDLDSITMILHSSGSTAFPKPIRITHRTWIQWTRTTGYGDFDLCGEVIGLLGMPFFHAYAAIVSANACANGSICAVLSPYGDSFTAPPETLVAEIISTQCSFVFTVPSNIEAWSRDPHAVAALTKLRGLLFGGAPLNEEVGESLSEKGVPLSAVYGCTETGCLTKFMPARSQANEWNYFEFPPQMGGIMKPREEDPGTYELYAETTPTLTPAVFNAEIEGIPVYETKDIFIVHPRNPKLFKILGRADDQIMLSTGEKTNPGPMEMIIKSDPMVKEAVMFGRGRFQNGVLIEPAEGHQIDPADLEALSSFRNAIWKSVERANAYGPSHSRIFKEMIVVSAPSKPFLYTPKGSVKRQVIVKMYETEIDAAYEAVEDASQTNIEPPTTWDYPNVRDFIEKVVSSVLGRGLADDDDIFQYGADSLQATTIRNAILRALRQDNISVTNISQSFVYSSPTISGLAKFVSSLGDSASQDIDSYNEARKQRLEEMVAKYTTNFPLHRPTGPAPKTEVAMLTGSTGGVGSAVLAHLVALPSFSRIYAFNRKSRDGVSVKQRQLEALEDRGLDTSIVNSDKVIFVEGDTTAEDLGISPELYSEIRDSVTCIIHNAWRVDFALSLSSFEPLIKGTRNLVDLALMSPHPTPARVLFTSSVSVVMNWTAPTPVPEDTLEDTTAIVMGYGESKWVSERILQIAGEVTALRPVVVRLGQMSGGENGSWNQSEWLPCIVRSGEVLGVLPTTDGSISWLPLSAAATAIVEMRNSPYTTLHLCHPRPVPWSSIFEHIAASIGAKTVPFPEWFSRLEGSVDAGSEVQVEQIKENPALMLLETYRAFASGVGPDLPFRDATGSPMLETSKAVEVAPSLREDKLGRLGKDDADRWLAYWRKTGFLQTV</sequence>
<dbReference type="Pfam" id="PF00550">
    <property type="entry name" value="PP-binding"/>
    <property type="match status" value="1"/>
</dbReference>
<dbReference type="InterPro" id="IPR036291">
    <property type="entry name" value="NAD(P)-bd_dom_sf"/>
</dbReference>
<dbReference type="InterPro" id="IPR036736">
    <property type="entry name" value="ACP-like_sf"/>
</dbReference>
<reference evidence="5" key="1">
    <citation type="journal article" date="2014" name="Proc. Natl. Acad. Sci. U.S.A.">
        <title>Extensive sampling of basidiomycete genomes demonstrates inadequacy of the white-rot/brown-rot paradigm for wood decay fungi.</title>
        <authorList>
            <person name="Riley R."/>
            <person name="Salamov A.A."/>
            <person name="Brown D.W."/>
            <person name="Nagy L.G."/>
            <person name="Floudas D."/>
            <person name="Held B.W."/>
            <person name="Levasseur A."/>
            <person name="Lombard V."/>
            <person name="Morin E."/>
            <person name="Otillar R."/>
            <person name="Lindquist E.A."/>
            <person name="Sun H."/>
            <person name="LaButti K.M."/>
            <person name="Schmutz J."/>
            <person name="Jabbour D."/>
            <person name="Luo H."/>
            <person name="Baker S.E."/>
            <person name="Pisabarro A.G."/>
            <person name="Walton J.D."/>
            <person name="Blanchette R.A."/>
            <person name="Henrissat B."/>
            <person name="Martin F."/>
            <person name="Cullen D."/>
            <person name="Hibbett D.S."/>
            <person name="Grigoriev I.V."/>
        </authorList>
    </citation>
    <scope>NUCLEOTIDE SEQUENCE [LARGE SCALE GENOMIC DNA]</scope>
    <source>
        <strain evidence="5">FD-172 SS1</strain>
    </source>
</reference>
<accession>A0A067M6Y6</accession>
<dbReference type="InterPro" id="IPR000873">
    <property type="entry name" value="AMP-dep_synth/lig_dom"/>
</dbReference>
<dbReference type="AlphaFoldDB" id="A0A067M6Y6"/>
<dbReference type="InterPro" id="IPR042099">
    <property type="entry name" value="ANL_N_sf"/>
</dbReference>
<evidence type="ECO:0000256" key="1">
    <source>
        <dbReference type="ARBA" id="ARBA00022450"/>
    </source>
</evidence>
<dbReference type="SUPFAM" id="SSF56801">
    <property type="entry name" value="Acetyl-CoA synthetase-like"/>
    <property type="match status" value="1"/>
</dbReference>
<dbReference type="Gene3D" id="3.40.50.12780">
    <property type="entry name" value="N-terminal domain of ligase-like"/>
    <property type="match status" value="1"/>
</dbReference>
<dbReference type="Pfam" id="PF23562">
    <property type="entry name" value="AMP-binding_C_3"/>
    <property type="match status" value="1"/>
</dbReference>
<dbReference type="PANTHER" id="PTHR43439">
    <property type="entry name" value="PHENYLACETATE-COENZYME A LIGASE"/>
    <property type="match status" value="1"/>
</dbReference>
<dbReference type="GO" id="GO:0031177">
    <property type="term" value="F:phosphopantetheine binding"/>
    <property type="evidence" value="ECO:0007669"/>
    <property type="project" value="InterPro"/>
</dbReference>
<dbReference type="InterPro" id="IPR009081">
    <property type="entry name" value="PP-bd_ACP"/>
</dbReference>
<keyword evidence="1" id="KW-0596">Phosphopantetheine</keyword>
<feature type="domain" description="Carrier" evidence="3">
    <location>
        <begin position="585"/>
        <end position="665"/>
    </location>
</feature>
<dbReference type="PROSITE" id="PS50075">
    <property type="entry name" value="CARRIER"/>
    <property type="match status" value="1"/>
</dbReference>
<evidence type="ECO:0000259" key="3">
    <source>
        <dbReference type="PROSITE" id="PS50075"/>
    </source>
</evidence>
<dbReference type="Pfam" id="PF00501">
    <property type="entry name" value="AMP-binding"/>
    <property type="match status" value="1"/>
</dbReference>
<keyword evidence="2" id="KW-0597">Phosphoprotein</keyword>
<dbReference type="InterPro" id="IPR051414">
    <property type="entry name" value="Adenylate-forming_Reductase"/>
</dbReference>
<dbReference type="SUPFAM" id="SSF51735">
    <property type="entry name" value="NAD(P)-binding Rossmann-fold domains"/>
    <property type="match status" value="1"/>
</dbReference>
<evidence type="ECO:0000256" key="2">
    <source>
        <dbReference type="ARBA" id="ARBA00022553"/>
    </source>
</evidence>
<dbReference type="InterPro" id="IPR006162">
    <property type="entry name" value="Ppantetheine_attach_site"/>
</dbReference>
<evidence type="ECO:0000313" key="5">
    <source>
        <dbReference type="Proteomes" id="UP000027195"/>
    </source>
</evidence>
<dbReference type="SUPFAM" id="SSF47336">
    <property type="entry name" value="ACP-like"/>
    <property type="match status" value="1"/>
</dbReference>
<dbReference type="HOGENOM" id="CLU_002220_1_0_1"/>
<protein>
    <recommendedName>
        <fullName evidence="3">Carrier domain-containing protein</fullName>
    </recommendedName>
</protein>
<dbReference type="InParanoid" id="A0A067M6Y6"/>
<dbReference type="Pfam" id="PF07993">
    <property type="entry name" value="NAD_binding_4"/>
    <property type="match status" value="1"/>
</dbReference>
<evidence type="ECO:0000313" key="4">
    <source>
        <dbReference type="EMBL" id="KDQ07647.1"/>
    </source>
</evidence>
<dbReference type="InterPro" id="IPR013120">
    <property type="entry name" value="FAR_NAD-bd"/>
</dbReference>
<dbReference type="EMBL" id="KL198103">
    <property type="protein sequence ID" value="KDQ07647.1"/>
    <property type="molecule type" value="Genomic_DNA"/>
</dbReference>
<dbReference type="OrthoDB" id="429813at2759"/>
<gene>
    <name evidence="4" type="ORF">BOTBODRAFT_180516</name>
</gene>
<name>A0A067M6Y6_BOTB1</name>
<dbReference type="PROSITE" id="PS00012">
    <property type="entry name" value="PHOSPHOPANTETHEINE"/>
    <property type="match status" value="1"/>
</dbReference>
<dbReference type="PANTHER" id="PTHR43439:SF2">
    <property type="entry name" value="ENZYME, PUTATIVE (JCVI)-RELATED"/>
    <property type="match status" value="1"/>
</dbReference>
<dbReference type="Gene3D" id="1.10.1200.10">
    <property type="entry name" value="ACP-like"/>
    <property type="match status" value="1"/>
</dbReference>
<dbReference type="InterPro" id="IPR020806">
    <property type="entry name" value="PKS_PP-bd"/>
</dbReference>
<dbReference type="Gene3D" id="3.40.50.720">
    <property type="entry name" value="NAD(P)-binding Rossmann-like Domain"/>
    <property type="match status" value="1"/>
</dbReference>
<proteinExistence type="predicted"/>
<organism evidence="4 5">
    <name type="scientific">Botryobasidium botryosum (strain FD-172 SS1)</name>
    <dbReference type="NCBI Taxonomy" id="930990"/>
    <lineage>
        <taxon>Eukaryota</taxon>
        <taxon>Fungi</taxon>
        <taxon>Dikarya</taxon>
        <taxon>Basidiomycota</taxon>
        <taxon>Agaricomycotina</taxon>
        <taxon>Agaricomycetes</taxon>
        <taxon>Cantharellales</taxon>
        <taxon>Botryobasidiaceae</taxon>
        <taxon>Botryobasidium</taxon>
    </lineage>
</organism>
<dbReference type="Proteomes" id="UP000027195">
    <property type="component" value="Unassembled WGS sequence"/>
</dbReference>
<dbReference type="STRING" id="930990.A0A067M6Y6"/>
<keyword evidence="5" id="KW-1185">Reference proteome</keyword>